<evidence type="ECO:0000313" key="12">
    <source>
        <dbReference type="EMBL" id="MFD0964606.1"/>
    </source>
</evidence>
<dbReference type="Pfam" id="PF00117">
    <property type="entry name" value="GATase"/>
    <property type="match status" value="1"/>
</dbReference>
<feature type="active site" description="Nucleophile" evidence="10">
    <location>
        <position position="80"/>
    </location>
</feature>
<protein>
    <recommendedName>
        <fullName evidence="10">Imidazole glycerol phosphate synthase subunit HisH</fullName>
        <ecNumber evidence="10">4.3.2.10</ecNumber>
    </recommendedName>
    <alternativeName>
        <fullName evidence="10">IGP synthase glutaminase subunit</fullName>
        <ecNumber evidence="10">3.5.1.2</ecNumber>
    </alternativeName>
    <alternativeName>
        <fullName evidence="10">IGP synthase subunit HisH</fullName>
    </alternativeName>
    <alternativeName>
        <fullName evidence="10">ImGP synthase subunit HisH</fullName>
        <shortName evidence="10">IGPS subunit HisH</shortName>
    </alternativeName>
</protein>
<dbReference type="PIRSF" id="PIRSF000495">
    <property type="entry name" value="Amidotransf_hisH"/>
    <property type="match status" value="1"/>
</dbReference>
<dbReference type="PANTHER" id="PTHR42701:SF1">
    <property type="entry name" value="IMIDAZOLE GLYCEROL PHOSPHATE SYNTHASE SUBUNIT HISH"/>
    <property type="match status" value="1"/>
</dbReference>
<dbReference type="HAMAP" id="MF_00278">
    <property type="entry name" value="HisH"/>
    <property type="match status" value="1"/>
</dbReference>
<evidence type="ECO:0000256" key="9">
    <source>
        <dbReference type="ARBA" id="ARBA00049534"/>
    </source>
</evidence>
<evidence type="ECO:0000256" key="6">
    <source>
        <dbReference type="ARBA" id="ARBA00023102"/>
    </source>
</evidence>
<evidence type="ECO:0000256" key="4">
    <source>
        <dbReference type="ARBA" id="ARBA00022801"/>
    </source>
</evidence>
<evidence type="ECO:0000256" key="10">
    <source>
        <dbReference type="HAMAP-Rule" id="MF_00278"/>
    </source>
</evidence>
<comment type="catalytic activity">
    <reaction evidence="8 10">
        <text>5-[(5-phospho-1-deoxy-D-ribulos-1-ylimino)methylamino]-1-(5-phospho-beta-D-ribosyl)imidazole-4-carboxamide + L-glutamine = D-erythro-1-(imidazol-4-yl)glycerol 3-phosphate + 5-amino-1-(5-phospho-beta-D-ribosyl)imidazole-4-carboxamide + L-glutamate + H(+)</text>
        <dbReference type="Rhea" id="RHEA:24793"/>
        <dbReference type="ChEBI" id="CHEBI:15378"/>
        <dbReference type="ChEBI" id="CHEBI:29985"/>
        <dbReference type="ChEBI" id="CHEBI:58278"/>
        <dbReference type="ChEBI" id="CHEBI:58359"/>
        <dbReference type="ChEBI" id="CHEBI:58475"/>
        <dbReference type="ChEBI" id="CHEBI:58525"/>
        <dbReference type="EC" id="4.3.2.10"/>
    </reaction>
</comment>
<feature type="active site" evidence="10">
    <location>
        <position position="185"/>
    </location>
</feature>
<dbReference type="EMBL" id="JBHTJM010000009">
    <property type="protein sequence ID" value="MFD0964606.1"/>
    <property type="molecule type" value="Genomic_DNA"/>
</dbReference>
<keyword evidence="13" id="KW-1185">Reference proteome</keyword>
<comment type="function">
    <text evidence="10">IGPS catalyzes the conversion of PRFAR and glutamine to IGP, AICAR and glutamate. The HisH subunit catalyzes the hydrolysis of glutamine to glutamate and ammonia as part of the synthesis of IGP and AICAR. The resulting ammonia molecule is channeled to the active site of HisF.</text>
</comment>
<name>A0ABW3I411_9FLAO</name>
<reference evidence="13" key="1">
    <citation type="journal article" date="2019" name="Int. J. Syst. Evol. Microbiol.">
        <title>The Global Catalogue of Microorganisms (GCM) 10K type strain sequencing project: providing services to taxonomists for standard genome sequencing and annotation.</title>
        <authorList>
            <consortium name="The Broad Institute Genomics Platform"/>
            <consortium name="The Broad Institute Genome Sequencing Center for Infectious Disease"/>
            <person name="Wu L."/>
            <person name="Ma J."/>
        </authorList>
    </citation>
    <scope>NUCLEOTIDE SEQUENCE [LARGE SCALE GENOMIC DNA]</scope>
    <source>
        <strain evidence="13">CCUG 62114</strain>
    </source>
</reference>
<keyword evidence="4 10" id="KW-0378">Hydrolase</keyword>
<keyword evidence="5 10" id="KW-0315">Glutamine amidotransferase</keyword>
<keyword evidence="10" id="KW-0963">Cytoplasm</keyword>
<dbReference type="PROSITE" id="PS51273">
    <property type="entry name" value="GATASE_TYPE_1"/>
    <property type="match status" value="1"/>
</dbReference>
<dbReference type="RefSeq" id="WP_377716146.1">
    <property type="nucleotide sequence ID" value="NZ_JBHTJM010000009.1"/>
</dbReference>
<keyword evidence="3 10" id="KW-0028">Amino-acid biosynthesis</keyword>
<dbReference type="SUPFAM" id="SSF52317">
    <property type="entry name" value="Class I glutamine amidotransferase-like"/>
    <property type="match status" value="1"/>
</dbReference>
<comment type="subunit">
    <text evidence="2 10">Heterodimer of HisH and HisF.</text>
</comment>
<keyword evidence="7 10" id="KW-0456">Lyase</keyword>
<proteinExistence type="inferred from homology"/>
<evidence type="ECO:0000256" key="1">
    <source>
        <dbReference type="ARBA" id="ARBA00005091"/>
    </source>
</evidence>
<dbReference type="EC" id="4.3.2.10" evidence="10"/>
<dbReference type="Gene3D" id="3.40.50.880">
    <property type="match status" value="1"/>
</dbReference>
<gene>
    <name evidence="10 12" type="primary">hisH</name>
    <name evidence="12" type="ORF">ACFQ1O_11380</name>
</gene>
<dbReference type="NCBIfam" id="TIGR01855">
    <property type="entry name" value="IMP_synth_hisH"/>
    <property type="match status" value="1"/>
</dbReference>
<dbReference type="InterPro" id="IPR017926">
    <property type="entry name" value="GATASE"/>
</dbReference>
<accession>A0ABW3I411</accession>
<evidence type="ECO:0000256" key="2">
    <source>
        <dbReference type="ARBA" id="ARBA00011152"/>
    </source>
</evidence>
<evidence type="ECO:0000313" key="13">
    <source>
        <dbReference type="Proteomes" id="UP001596997"/>
    </source>
</evidence>
<evidence type="ECO:0000256" key="3">
    <source>
        <dbReference type="ARBA" id="ARBA00022605"/>
    </source>
</evidence>
<dbReference type="EC" id="3.5.1.2" evidence="10"/>
<dbReference type="PANTHER" id="PTHR42701">
    <property type="entry name" value="IMIDAZOLE GLYCEROL PHOSPHATE SYNTHASE SUBUNIT HISH"/>
    <property type="match status" value="1"/>
</dbReference>
<dbReference type="InterPro" id="IPR029062">
    <property type="entry name" value="Class_I_gatase-like"/>
</dbReference>
<organism evidence="12 13">
    <name type="scientific">Pseudofulvibacter geojedonensis</name>
    <dbReference type="NCBI Taxonomy" id="1123758"/>
    <lineage>
        <taxon>Bacteria</taxon>
        <taxon>Pseudomonadati</taxon>
        <taxon>Bacteroidota</taxon>
        <taxon>Flavobacteriia</taxon>
        <taxon>Flavobacteriales</taxon>
        <taxon>Flavobacteriaceae</taxon>
        <taxon>Pseudofulvibacter</taxon>
    </lineage>
</organism>
<keyword evidence="6 10" id="KW-0368">Histidine biosynthesis</keyword>
<dbReference type="InterPro" id="IPR010139">
    <property type="entry name" value="Imidazole-glycPsynth_HisH"/>
</dbReference>
<feature type="active site" evidence="10">
    <location>
        <position position="187"/>
    </location>
</feature>
<evidence type="ECO:0000256" key="5">
    <source>
        <dbReference type="ARBA" id="ARBA00022962"/>
    </source>
</evidence>
<evidence type="ECO:0000256" key="8">
    <source>
        <dbReference type="ARBA" id="ARBA00047838"/>
    </source>
</evidence>
<comment type="catalytic activity">
    <reaction evidence="9 10">
        <text>L-glutamine + H2O = L-glutamate + NH4(+)</text>
        <dbReference type="Rhea" id="RHEA:15889"/>
        <dbReference type="ChEBI" id="CHEBI:15377"/>
        <dbReference type="ChEBI" id="CHEBI:28938"/>
        <dbReference type="ChEBI" id="CHEBI:29985"/>
        <dbReference type="ChEBI" id="CHEBI:58359"/>
        <dbReference type="EC" id="3.5.1.2"/>
    </reaction>
</comment>
<comment type="pathway">
    <text evidence="1 10">Amino-acid biosynthesis; L-histidine biosynthesis; L-histidine from 5-phospho-alpha-D-ribose 1-diphosphate: step 5/9.</text>
</comment>
<comment type="caution">
    <text evidence="12">The sequence shown here is derived from an EMBL/GenBank/DDBJ whole genome shotgun (WGS) entry which is preliminary data.</text>
</comment>
<dbReference type="GO" id="GO:0016829">
    <property type="term" value="F:lyase activity"/>
    <property type="evidence" value="ECO:0007669"/>
    <property type="project" value="UniProtKB-KW"/>
</dbReference>
<dbReference type="CDD" id="cd01748">
    <property type="entry name" value="GATase1_IGP_Synthase"/>
    <property type="match status" value="1"/>
</dbReference>
<comment type="subcellular location">
    <subcellularLocation>
        <location evidence="10">Cytoplasm</location>
    </subcellularLocation>
</comment>
<feature type="domain" description="Glutamine amidotransferase" evidence="11">
    <location>
        <begin position="4"/>
        <end position="202"/>
    </location>
</feature>
<dbReference type="Proteomes" id="UP001596997">
    <property type="component" value="Unassembled WGS sequence"/>
</dbReference>
<sequence>MITIIDYKVGNLGSIVNMLKKLGVKSKLATTMEDINNAEKLILPGVGAFDSGIVNLRNTGLLDTLNKRVLEDKVPVLGICLGAQLMCKKSEEGKEIGLGWFDAEVRKFNFPKESTFKVPHIGWNYTDIAKDSKLFTDMYEDPRFYFVHSYYMKASEKKDILTETAYDFTFTSSLERENIVGVQFHPEKSHKFGMKLLENFVKHY</sequence>
<evidence type="ECO:0000259" key="11">
    <source>
        <dbReference type="Pfam" id="PF00117"/>
    </source>
</evidence>
<evidence type="ECO:0000256" key="7">
    <source>
        <dbReference type="ARBA" id="ARBA00023239"/>
    </source>
</evidence>